<keyword evidence="5" id="KW-1185">Reference proteome</keyword>
<dbReference type="Proteomes" id="UP000265719">
    <property type="component" value="Chromosome"/>
</dbReference>
<reference evidence="4" key="1">
    <citation type="submission" date="2020-10" db="EMBL/GenBank/DDBJ databases">
        <title>De novo genome project of the cellulose decomposer Thermobifida halotolerans type strain.</title>
        <authorList>
            <person name="Nagy I."/>
            <person name="Horvath B."/>
            <person name="Kukolya J."/>
            <person name="Nagy I."/>
            <person name="Orsini M."/>
        </authorList>
    </citation>
    <scope>NUCLEOTIDE SEQUENCE</scope>
    <source>
        <strain evidence="4">DSM 44931</strain>
    </source>
</reference>
<gene>
    <name evidence="4" type="ORF">NI17_001455</name>
</gene>
<feature type="domain" description="DUF218" evidence="3">
    <location>
        <begin position="167"/>
        <end position="306"/>
    </location>
</feature>
<dbReference type="AlphaFoldDB" id="A0A399G311"/>
<keyword evidence="2" id="KW-1133">Transmembrane helix</keyword>
<proteinExistence type="predicted"/>
<accession>A0A399G311</accession>
<dbReference type="Pfam" id="PF02698">
    <property type="entry name" value="DUF218"/>
    <property type="match status" value="1"/>
</dbReference>
<dbReference type="GO" id="GO:0005886">
    <property type="term" value="C:plasma membrane"/>
    <property type="evidence" value="ECO:0007669"/>
    <property type="project" value="TreeGrafter"/>
</dbReference>
<dbReference type="EMBL" id="CP063196">
    <property type="protein sequence ID" value="UOE19956.1"/>
    <property type="molecule type" value="Genomic_DNA"/>
</dbReference>
<keyword evidence="2" id="KW-0472">Membrane</keyword>
<protein>
    <submittedName>
        <fullName evidence="4">YdcF family protein</fullName>
    </submittedName>
</protein>
<dbReference type="RefSeq" id="WP_119267840.1">
    <property type="nucleotide sequence ID" value="NZ_CP063196.1"/>
</dbReference>
<keyword evidence="2" id="KW-0812">Transmembrane</keyword>
<feature type="region of interest" description="Disordered" evidence="1">
    <location>
        <begin position="1"/>
        <end position="127"/>
    </location>
</feature>
<dbReference type="KEGG" id="thao:NI17_001455"/>
<dbReference type="CDD" id="cd06259">
    <property type="entry name" value="YdcF-like"/>
    <property type="match status" value="1"/>
</dbReference>
<evidence type="ECO:0000256" key="2">
    <source>
        <dbReference type="SAM" id="Phobius"/>
    </source>
</evidence>
<name>A0A399G311_9ACTN</name>
<dbReference type="PANTHER" id="PTHR30336">
    <property type="entry name" value="INNER MEMBRANE PROTEIN, PROBABLE PERMEASE"/>
    <property type="match status" value="1"/>
</dbReference>
<evidence type="ECO:0000313" key="4">
    <source>
        <dbReference type="EMBL" id="UOE19956.1"/>
    </source>
</evidence>
<dbReference type="PANTHER" id="PTHR30336:SF20">
    <property type="entry name" value="DUF218 DOMAIN-CONTAINING PROTEIN"/>
    <property type="match status" value="1"/>
</dbReference>
<feature type="compositionally biased region" description="Basic and acidic residues" evidence="1">
    <location>
        <begin position="87"/>
        <end position="97"/>
    </location>
</feature>
<evidence type="ECO:0000313" key="5">
    <source>
        <dbReference type="Proteomes" id="UP000265719"/>
    </source>
</evidence>
<dbReference type="InterPro" id="IPR051599">
    <property type="entry name" value="Cell_Envelope_Assoc"/>
</dbReference>
<organism evidence="4 5">
    <name type="scientific">Thermobifida halotolerans</name>
    <dbReference type="NCBI Taxonomy" id="483545"/>
    <lineage>
        <taxon>Bacteria</taxon>
        <taxon>Bacillati</taxon>
        <taxon>Actinomycetota</taxon>
        <taxon>Actinomycetes</taxon>
        <taxon>Streptosporangiales</taxon>
        <taxon>Nocardiopsidaceae</taxon>
        <taxon>Thermobifida</taxon>
    </lineage>
</organism>
<dbReference type="InterPro" id="IPR003848">
    <property type="entry name" value="DUF218"/>
</dbReference>
<evidence type="ECO:0000256" key="1">
    <source>
        <dbReference type="SAM" id="MobiDB-lite"/>
    </source>
</evidence>
<feature type="transmembrane region" description="Helical" evidence="2">
    <location>
        <begin position="131"/>
        <end position="156"/>
    </location>
</feature>
<feature type="compositionally biased region" description="Basic and acidic residues" evidence="1">
    <location>
        <begin position="1"/>
        <end position="12"/>
    </location>
</feature>
<sequence>MRVRTTGDEPERGTNGVSGDEATRVFARTSADPEPTARFVRHEEDEPVEPPEDDRARTFVRPSGGFGAAPAHSEATRQFTRAPEPAVPREPRHRSAAEEDDGGLDGLFGGDDDTPTTRRPSRGRPRGPGRLLLRALALLVLVAVALPFATWGWVWYTARQDERPPSDAIVVLGASQYNGRPSPVFEARLRHAAELYEEGVAPAVVTVGGNQPGDNFTEGGSGARWLVEQGVPEGSVVAIEEGSDTLESLELVAMAFEEQGWRTAVIVSDPWHSLRSREMAEDFGIEAATSPARSGPAVLERETQLWYITRETASLWHYWIFGESATVRVDAL</sequence>
<evidence type="ECO:0000259" key="3">
    <source>
        <dbReference type="Pfam" id="PF02698"/>
    </source>
</evidence>